<accession>A0A8S1EVF0</accession>
<dbReference type="SMART" id="SM00164">
    <property type="entry name" value="TBC"/>
    <property type="match status" value="1"/>
</dbReference>
<dbReference type="OrthoDB" id="27140at2759"/>
<feature type="region of interest" description="Disordered" evidence="3">
    <location>
        <begin position="391"/>
        <end position="419"/>
    </location>
</feature>
<keyword evidence="2" id="KW-0175">Coiled coil</keyword>
<feature type="compositionally biased region" description="Polar residues" evidence="3">
    <location>
        <begin position="560"/>
        <end position="576"/>
    </location>
</feature>
<dbReference type="InterPro" id="IPR035969">
    <property type="entry name" value="Rab-GAP_TBC_sf"/>
</dbReference>
<feature type="domain" description="Rab-GAP TBC" evidence="4">
    <location>
        <begin position="35"/>
        <end position="317"/>
    </location>
</feature>
<evidence type="ECO:0000256" key="2">
    <source>
        <dbReference type="SAM" id="Coils"/>
    </source>
</evidence>
<organism evidence="5 6">
    <name type="scientific">Caenorhabditis bovis</name>
    <dbReference type="NCBI Taxonomy" id="2654633"/>
    <lineage>
        <taxon>Eukaryota</taxon>
        <taxon>Metazoa</taxon>
        <taxon>Ecdysozoa</taxon>
        <taxon>Nematoda</taxon>
        <taxon>Chromadorea</taxon>
        <taxon>Rhabditida</taxon>
        <taxon>Rhabditina</taxon>
        <taxon>Rhabditomorpha</taxon>
        <taxon>Rhabditoidea</taxon>
        <taxon>Rhabditidae</taxon>
        <taxon>Peloderinae</taxon>
        <taxon>Caenorhabditis</taxon>
    </lineage>
</organism>
<reference evidence="5 6" key="1">
    <citation type="submission" date="2020-04" db="EMBL/GenBank/DDBJ databases">
        <authorList>
            <person name="Laetsch R D."/>
            <person name="Stevens L."/>
            <person name="Kumar S."/>
            <person name="Blaxter L. M."/>
        </authorList>
    </citation>
    <scope>NUCLEOTIDE SEQUENCE [LARGE SCALE GENOMIC DNA]</scope>
</reference>
<evidence type="ECO:0000259" key="4">
    <source>
        <dbReference type="PROSITE" id="PS50086"/>
    </source>
</evidence>
<evidence type="ECO:0000256" key="3">
    <source>
        <dbReference type="SAM" id="MobiDB-lite"/>
    </source>
</evidence>
<evidence type="ECO:0000313" key="6">
    <source>
        <dbReference type="Proteomes" id="UP000494206"/>
    </source>
</evidence>
<feature type="region of interest" description="Disordered" evidence="3">
    <location>
        <begin position="438"/>
        <end position="464"/>
    </location>
</feature>
<dbReference type="GO" id="GO:0005096">
    <property type="term" value="F:GTPase activator activity"/>
    <property type="evidence" value="ECO:0007669"/>
    <property type="project" value="UniProtKB-KW"/>
</dbReference>
<dbReference type="Gene3D" id="1.10.472.80">
    <property type="entry name" value="Ypt/Rab-GAP domain of gyp1p, domain 3"/>
    <property type="match status" value="1"/>
</dbReference>
<dbReference type="FunFam" id="1.10.8.270:FF:000011">
    <property type="entry name" value="TBC1 domain family member 5"/>
    <property type="match status" value="1"/>
</dbReference>
<dbReference type="Proteomes" id="UP000494206">
    <property type="component" value="Unassembled WGS sequence"/>
</dbReference>
<dbReference type="AlphaFoldDB" id="A0A8S1EVF0"/>
<dbReference type="Pfam" id="PF00566">
    <property type="entry name" value="RabGAP-TBC"/>
    <property type="match status" value="1"/>
</dbReference>
<keyword evidence="6" id="KW-1185">Reference proteome</keyword>
<dbReference type="PANTHER" id="PTHR22957">
    <property type="entry name" value="TBC1 DOMAIN FAMILY MEMBER GTPASE-ACTIVATING PROTEIN"/>
    <property type="match status" value="1"/>
</dbReference>
<dbReference type="FunFam" id="1.10.472.80:FF:000038">
    <property type="entry name" value="TBC1 domain family member 5"/>
    <property type="match status" value="1"/>
</dbReference>
<dbReference type="PANTHER" id="PTHR22957:SF337">
    <property type="entry name" value="TBC1 DOMAIN FAMILY MEMBER 5"/>
    <property type="match status" value="1"/>
</dbReference>
<protein>
    <recommendedName>
        <fullName evidence="4">Rab-GAP TBC domain-containing protein</fullName>
    </recommendedName>
</protein>
<proteinExistence type="predicted"/>
<dbReference type="GO" id="GO:0005737">
    <property type="term" value="C:cytoplasm"/>
    <property type="evidence" value="ECO:0007669"/>
    <property type="project" value="UniProtKB-ARBA"/>
</dbReference>
<comment type="caution">
    <text evidence="5">The sequence shown here is derived from an EMBL/GenBank/DDBJ whole genome shotgun (WGS) entry which is preliminary data.</text>
</comment>
<keyword evidence="1" id="KW-0343">GTPase activation</keyword>
<dbReference type="Gene3D" id="1.10.8.270">
    <property type="entry name" value="putative rabgap domain of human tbc1 domain family member 14 like domains"/>
    <property type="match status" value="1"/>
</dbReference>
<feature type="coiled-coil region" evidence="2">
    <location>
        <begin position="473"/>
        <end position="530"/>
    </location>
</feature>
<gene>
    <name evidence="5" type="ORF">CBOVIS_LOCUS5970</name>
</gene>
<dbReference type="EMBL" id="CADEPM010000003">
    <property type="protein sequence ID" value="CAB3403504.1"/>
    <property type="molecule type" value="Genomic_DNA"/>
</dbReference>
<sequence>MPSSSSNSLTFDATSLVKYKLSDELLSKVALSGSLRSSSCRSAVWRLLLRCLPYDIKEWEVSLSRTRNSYRVLKKTKLIDPRDEKFIQDPQFNNPLAPVEQNPWNSFFEDNELRDIIGKDVARTFPEIEFFQQSWLQKLMADILLVFAKDNPYINYKQGMHEILAPLIFVIYSDIEAFEHAKEGDELKTLTVEEEDCLNCLFNKDFLEHDCFNLFAAFMLEISKWYEDNSEGKSERGKNELEPYLRVQDSPLNSRLMEDLMDIAKFLEETDPALAKHLSSLDIPPQLYGIRWLRLLFGRELSLHDLLFLWDVLLTDRPIGPLVKCIFVSLLVQIRQLLLSSDYGGCLQYLMRYPPIADMDSFIKLARHYRNPKKNARPIIKANNFSHITVSGTAHPNRIQRPTKSADRPKSKKGGNAEASPSILTFVPVLEKVKNSIRDRANSDSAPSSPRKLPSNANANKLSPKSDVWGKEIQLMEEQVSCLQIRLNEQEMVCSQVAETLEECADEALAAKSDEQREKLSEKIRDLSQLLINSRNVSFAQVLSKTSTPEAKTPLPAKIRQNNEMYDMQSSKRLQM</sequence>
<evidence type="ECO:0000256" key="1">
    <source>
        <dbReference type="ARBA" id="ARBA00022468"/>
    </source>
</evidence>
<dbReference type="SUPFAM" id="SSF47923">
    <property type="entry name" value="Ypt/Rab-GAP domain of gyp1p"/>
    <property type="match status" value="2"/>
</dbReference>
<dbReference type="InterPro" id="IPR000195">
    <property type="entry name" value="Rab-GAP-TBC_dom"/>
</dbReference>
<feature type="region of interest" description="Disordered" evidence="3">
    <location>
        <begin position="545"/>
        <end position="576"/>
    </location>
</feature>
<dbReference type="PROSITE" id="PS50086">
    <property type="entry name" value="TBC_RABGAP"/>
    <property type="match status" value="1"/>
</dbReference>
<name>A0A8S1EVF0_9PELO</name>
<evidence type="ECO:0000313" key="5">
    <source>
        <dbReference type="EMBL" id="CAB3403504.1"/>
    </source>
</evidence>